<sequence length="54" mass="6156">MLLKQLKASFLRRYAHVQGCLHKVVDKRTVRRGCLKSPFAHSKSLNSSADPQTF</sequence>
<dbReference type="EMBL" id="KN825575">
    <property type="protein sequence ID" value="KIK84612.1"/>
    <property type="molecule type" value="Genomic_DNA"/>
</dbReference>
<name>A0A0D0CNU5_9AGAM</name>
<accession>A0A0D0CNU5</accession>
<reference evidence="2" key="2">
    <citation type="submission" date="2015-01" db="EMBL/GenBank/DDBJ databases">
        <title>Evolutionary Origins and Diversification of the Mycorrhizal Mutualists.</title>
        <authorList>
            <consortium name="DOE Joint Genome Institute"/>
            <consortium name="Mycorrhizal Genomics Consortium"/>
            <person name="Kohler A."/>
            <person name="Kuo A."/>
            <person name="Nagy L.G."/>
            <person name="Floudas D."/>
            <person name="Copeland A."/>
            <person name="Barry K.W."/>
            <person name="Cichocki N."/>
            <person name="Veneault-Fourrey C."/>
            <person name="LaButti K."/>
            <person name="Lindquist E.A."/>
            <person name="Lipzen A."/>
            <person name="Lundell T."/>
            <person name="Morin E."/>
            <person name="Murat C."/>
            <person name="Riley R."/>
            <person name="Ohm R."/>
            <person name="Sun H."/>
            <person name="Tunlid A."/>
            <person name="Henrissat B."/>
            <person name="Grigoriev I.V."/>
            <person name="Hibbett D.S."/>
            <person name="Martin F."/>
        </authorList>
    </citation>
    <scope>NUCLEOTIDE SEQUENCE [LARGE SCALE GENOMIC DNA]</scope>
    <source>
        <strain evidence="2">Ve08.2h10</strain>
    </source>
</reference>
<proteinExistence type="predicted"/>
<keyword evidence="2" id="KW-1185">Reference proteome</keyword>
<dbReference type="InParanoid" id="A0A0D0CNU5"/>
<evidence type="ECO:0000313" key="2">
    <source>
        <dbReference type="Proteomes" id="UP000054538"/>
    </source>
</evidence>
<feature type="non-terminal residue" evidence="1">
    <location>
        <position position="54"/>
    </location>
</feature>
<gene>
    <name evidence="1" type="ORF">PAXRUDRAFT_832002</name>
</gene>
<dbReference type="AlphaFoldDB" id="A0A0D0CNU5"/>
<dbReference type="HOGENOM" id="CLU_3056081_0_0_1"/>
<protein>
    <submittedName>
        <fullName evidence="1">Uncharacterized protein</fullName>
    </submittedName>
</protein>
<reference evidence="1 2" key="1">
    <citation type="submission" date="2014-04" db="EMBL/GenBank/DDBJ databases">
        <authorList>
            <consortium name="DOE Joint Genome Institute"/>
            <person name="Kuo A."/>
            <person name="Kohler A."/>
            <person name="Jargeat P."/>
            <person name="Nagy L.G."/>
            <person name="Floudas D."/>
            <person name="Copeland A."/>
            <person name="Barry K.W."/>
            <person name="Cichocki N."/>
            <person name="Veneault-Fourrey C."/>
            <person name="LaButti K."/>
            <person name="Lindquist E.A."/>
            <person name="Lipzen A."/>
            <person name="Lundell T."/>
            <person name="Morin E."/>
            <person name="Murat C."/>
            <person name="Sun H."/>
            <person name="Tunlid A."/>
            <person name="Henrissat B."/>
            <person name="Grigoriev I.V."/>
            <person name="Hibbett D.S."/>
            <person name="Martin F."/>
            <person name="Nordberg H.P."/>
            <person name="Cantor M.N."/>
            <person name="Hua S.X."/>
        </authorList>
    </citation>
    <scope>NUCLEOTIDE SEQUENCE [LARGE SCALE GENOMIC DNA]</scope>
    <source>
        <strain evidence="1 2">Ve08.2h10</strain>
    </source>
</reference>
<organism evidence="1 2">
    <name type="scientific">Paxillus rubicundulus Ve08.2h10</name>
    <dbReference type="NCBI Taxonomy" id="930991"/>
    <lineage>
        <taxon>Eukaryota</taxon>
        <taxon>Fungi</taxon>
        <taxon>Dikarya</taxon>
        <taxon>Basidiomycota</taxon>
        <taxon>Agaricomycotina</taxon>
        <taxon>Agaricomycetes</taxon>
        <taxon>Agaricomycetidae</taxon>
        <taxon>Boletales</taxon>
        <taxon>Paxilineae</taxon>
        <taxon>Paxillaceae</taxon>
        <taxon>Paxillus</taxon>
    </lineage>
</organism>
<evidence type="ECO:0000313" key="1">
    <source>
        <dbReference type="EMBL" id="KIK84612.1"/>
    </source>
</evidence>
<dbReference type="Proteomes" id="UP000054538">
    <property type="component" value="Unassembled WGS sequence"/>
</dbReference>